<evidence type="ECO:0000313" key="2">
    <source>
        <dbReference type="EMBL" id="RAZ74478.1"/>
    </source>
</evidence>
<sequence>MIDRMIQIKAKPIVSGVSSAVLSEEMEMPTESLIVVTAIVAYFATFMAVLGYVTMTESRMLPRR</sequence>
<dbReference type="AlphaFoldDB" id="A0A330GRS9"/>
<dbReference type="OrthoDB" id="8097215at2"/>
<dbReference type="RefSeq" id="WP_112129404.1">
    <property type="nucleotide sequence ID" value="NZ_QMBQ01000006.1"/>
</dbReference>
<proteinExistence type="predicted"/>
<comment type="caution">
    <text evidence="2">The sequence shown here is derived from an EMBL/GenBank/DDBJ whole genome shotgun (WGS) entry which is preliminary data.</text>
</comment>
<keyword evidence="3" id="KW-1185">Reference proteome</keyword>
<feature type="transmembrane region" description="Helical" evidence="1">
    <location>
        <begin position="33"/>
        <end position="55"/>
    </location>
</feature>
<evidence type="ECO:0000313" key="3">
    <source>
        <dbReference type="Proteomes" id="UP000251956"/>
    </source>
</evidence>
<keyword evidence="1" id="KW-0812">Transmembrane</keyword>
<gene>
    <name evidence="2" type="ORF">DPM35_22420</name>
</gene>
<evidence type="ECO:0000256" key="1">
    <source>
        <dbReference type="SAM" id="Phobius"/>
    </source>
</evidence>
<reference evidence="2 3" key="2">
    <citation type="submission" date="2018-07" db="EMBL/GenBank/DDBJ databases">
        <title>Diversity of Mesorhizobium strains in Brazil.</title>
        <authorList>
            <person name="Helene L.C.F."/>
            <person name="Dall'Agnol R."/>
            <person name="Delamuta J.R.M."/>
            <person name="Hungria M."/>
        </authorList>
    </citation>
    <scope>NUCLEOTIDE SEQUENCE [LARGE SCALE GENOMIC DNA]</scope>
    <source>
        <strain evidence="2 3">CNPSo 3140</strain>
    </source>
</reference>
<protein>
    <submittedName>
        <fullName evidence="2">Uncharacterized protein</fullName>
    </submittedName>
</protein>
<keyword evidence="1" id="KW-0472">Membrane</keyword>
<keyword evidence="1" id="KW-1133">Transmembrane helix</keyword>
<dbReference type="EMBL" id="QMBQ01000006">
    <property type="protein sequence ID" value="RAZ74478.1"/>
    <property type="molecule type" value="Genomic_DNA"/>
</dbReference>
<dbReference type="Proteomes" id="UP000251956">
    <property type="component" value="Unassembled WGS sequence"/>
</dbReference>
<organism evidence="2 3">
    <name type="scientific">Mesorhizobium atlanticum</name>
    <dbReference type="NCBI Taxonomy" id="2233532"/>
    <lineage>
        <taxon>Bacteria</taxon>
        <taxon>Pseudomonadati</taxon>
        <taxon>Pseudomonadota</taxon>
        <taxon>Alphaproteobacteria</taxon>
        <taxon>Hyphomicrobiales</taxon>
        <taxon>Phyllobacteriaceae</taxon>
        <taxon>Mesorhizobium</taxon>
    </lineage>
</organism>
<name>A0A330GRS9_9HYPH</name>
<reference evidence="3" key="1">
    <citation type="submission" date="2018-06" db="EMBL/GenBank/DDBJ databases">
        <authorList>
            <person name="Helene L.C."/>
            <person name="Dall'Agnol R."/>
            <person name="Delamuta J.R."/>
            <person name="Hungria M."/>
        </authorList>
    </citation>
    <scope>NUCLEOTIDE SEQUENCE [LARGE SCALE GENOMIC DNA]</scope>
    <source>
        <strain evidence="3">CNPSo 3140</strain>
    </source>
</reference>
<accession>A0A330GRS9</accession>